<evidence type="ECO:0000256" key="1">
    <source>
        <dbReference type="SAM" id="SignalP"/>
    </source>
</evidence>
<dbReference type="InterPro" id="IPR050570">
    <property type="entry name" value="Cell_wall_metabolism_enzyme"/>
</dbReference>
<dbReference type="PANTHER" id="PTHR21666:SF268">
    <property type="entry name" value="PEPTIDASE M23 DOMAIN-CONTAINING PROTEIN"/>
    <property type="match status" value="1"/>
</dbReference>
<dbReference type="EMBL" id="BMDO01000004">
    <property type="protein sequence ID" value="GGI50488.1"/>
    <property type="molecule type" value="Genomic_DNA"/>
</dbReference>
<dbReference type="InterPro" id="IPR011055">
    <property type="entry name" value="Dup_hybrid_motif"/>
</dbReference>
<dbReference type="CDD" id="cd12797">
    <property type="entry name" value="M23_peptidase"/>
    <property type="match status" value="1"/>
</dbReference>
<dbReference type="Gene3D" id="2.60.120.380">
    <property type="match status" value="1"/>
</dbReference>
<dbReference type="InterPro" id="IPR010466">
    <property type="entry name" value="DUF1058"/>
</dbReference>
<keyword evidence="4" id="KW-1185">Reference proteome</keyword>
<dbReference type="RefSeq" id="WP_188415680.1">
    <property type="nucleotide sequence ID" value="NZ_BMDO01000004.1"/>
</dbReference>
<sequence length="444" mass="48421">MTLLKIKYLVFNLLCYAALSSCSNKGPLSIFNKLSPHDAYAQRLKDAGLDRSAMGSVWLKKAESSLGNALNISIPYKETGYFSAEKIPSATLSFEAKRGQKLNITLSKKPELNFAIYIDLWRENTTAGHQLLASADTMGLSLEYEVKENGKYLLRLQPELLRSGQYTLTITAGPSLSFPVSQSGKPSIGSFWGDGRDEGGRKHEGIDIFALKRTPAIAAANGTVTSVRENTLGGLVVFMRPENRDYTLYYAHLDKQLVKDGQTVSTGDTLGLVGNTSNARNTPSHLHFGIYTNGGAIDPLAFVNRTVTEPKPVSSPLKLLSATARTTSKSNLLYAEPNEKAAVRQKLPVSTALTVDAAIADWFKVSLPDNTQGYIHNRNVSGIITLRKLTLKFEQPLLDAPDSLSAARKTILAAGRHVNIKASFKSYYLVTDDDDNTGWITAAK</sequence>
<dbReference type="PROSITE" id="PS51257">
    <property type="entry name" value="PROKAR_LIPOPROTEIN"/>
    <property type="match status" value="1"/>
</dbReference>
<dbReference type="Pfam" id="PF06347">
    <property type="entry name" value="SH3_4"/>
    <property type="match status" value="1"/>
</dbReference>
<dbReference type="Pfam" id="PF01551">
    <property type="entry name" value="Peptidase_M23"/>
    <property type="match status" value="1"/>
</dbReference>
<keyword evidence="1" id="KW-0732">Signal</keyword>
<evidence type="ECO:0000313" key="4">
    <source>
        <dbReference type="Proteomes" id="UP000662074"/>
    </source>
</evidence>
<feature type="signal peptide" evidence="1">
    <location>
        <begin position="1"/>
        <end position="17"/>
    </location>
</feature>
<proteinExistence type="predicted"/>
<dbReference type="AlphaFoldDB" id="A0A917J838"/>
<name>A0A917J838_9SPHI</name>
<protein>
    <recommendedName>
        <fullName evidence="2">M23ase beta-sheet core domain-containing protein</fullName>
    </recommendedName>
</protein>
<gene>
    <name evidence="3" type="ORF">GCM10011425_17000</name>
</gene>
<feature type="domain" description="M23ase beta-sheet core" evidence="2">
    <location>
        <begin position="202"/>
        <end position="299"/>
    </location>
</feature>
<dbReference type="InterPro" id="IPR016047">
    <property type="entry name" value="M23ase_b-sheet_dom"/>
</dbReference>
<dbReference type="Gene3D" id="2.70.70.10">
    <property type="entry name" value="Glucose Permease (Domain IIA)"/>
    <property type="match status" value="1"/>
</dbReference>
<dbReference type="SUPFAM" id="SSF51261">
    <property type="entry name" value="Duplicated hybrid motif"/>
    <property type="match status" value="1"/>
</dbReference>
<reference evidence="3" key="2">
    <citation type="submission" date="2020-09" db="EMBL/GenBank/DDBJ databases">
        <authorList>
            <person name="Sun Q."/>
            <person name="Sedlacek I."/>
        </authorList>
    </citation>
    <scope>NUCLEOTIDE SEQUENCE</scope>
    <source>
        <strain evidence="3">CCM 8711</strain>
    </source>
</reference>
<evidence type="ECO:0000313" key="3">
    <source>
        <dbReference type="EMBL" id="GGI50488.1"/>
    </source>
</evidence>
<organism evidence="3 4">
    <name type="scientific">Mucilaginibacter galii</name>
    <dbReference type="NCBI Taxonomy" id="2005073"/>
    <lineage>
        <taxon>Bacteria</taxon>
        <taxon>Pseudomonadati</taxon>
        <taxon>Bacteroidota</taxon>
        <taxon>Sphingobacteriia</taxon>
        <taxon>Sphingobacteriales</taxon>
        <taxon>Sphingobacteriaceae</taxon>
        <taxon>Mucilaginibacter</taxon>
    </lineage>
</organism>
<comment type="caution">
    <text evidence="3">The sequence shown here is derived from an EMBL/GenBank/DDBJ whole genome shotgun (WGS) entry which is preliminary data.</text>
</comment>
<feature type="chain" id="PRO_5037701050" description="M23ase beta-sheet core domain-containing protein" evidence="1">
    <location>
        <begin position="18"/>
        <end position="444"/>
    </location>
</feature>
<dbReference type="PANTHER" id="PTHR21666">
    <property type="entry name" value="PEPTIDASE-RELATED"/>
    <property type="match status" value="1"/>
</dbReference>
<reference evidence="3" key="1">
    <citation type="journal article" date="2014" name="Int. J. Syst. Evol. Microbiol.">
        <title>Complete genome sequence of Corynebacterium casei LMG S-19264T (=DSM 44701T), isolated from a smear-ripened cheese.</title>
        <authorList>
            <consortium name="US DOE Joint Genome Institute (JGI-PGF)"/>
            <person name="Walter F."/>
            <person name="Albersmeier A."/>
            <person name="Kalinowski J."/>
            <person name="Ruckert C."/>
        </authorList>
    </citation>
    <scope>NUCLEOTIDE SEQUENCE</scope>
    <source>
        <strain evidence="3">CCM 8711</strain>
    </source>
</reference>
<dbReference type="GO" id="GO:0004222">
    <property type="term" value="F:metalloendopeptidase activity"/>
    <property type="evidence" value="ECO:0007669"/>
    <property type="project" value="TreeGrafter"/>
</dbReference>
<dbReference type="Gene3D" id="2.30.30.40">
    <property type="entry name" value="SH3 Domains"/>
    <property type="match status" value="1"/>
</dbReference>
<evidence type="ECO:0000259" key="2">
    <source>
        <dbReference type="Pfam" id="PF01551"/>
    </source>
</evidence>
<accession>A0A917J838</accession>
<dbReference type="Proteomes" id="UP000662074">
    <property type="component" value="Unassembled WGS sequence"/>
</dbReference>